<dbReference type="SMART" id="SM00228">
    <property type="entry name" value="PDZ"/>
    <property type="match status" value="1"/>
</dbReference>
<comment type="caution">
    <text evidence="6">The sequence shown here is derived from an EMBL/GenBank/DDBJ whole genome shotgun (WGS) entry which is preliminary data.</text>
</comment>
<dbReference type="Gene3D" id="2.40.10.120">
    <property type="match status" value="1"/>
</dbReference>
<evidence type="ECO:0000313" key="7">
    <source>
        <dbReference type="Proteomes" id="UP001363151"/>
    </source>
</evidence>
<keyword evidence="2" id="KW-0645">Protease</keyword>
<sequence length="521" mass="54613">MPRNSLEKLGGDWLPPAAEGAVLEHVQMVNITKVYASSPTRGWANHLGLVEGFFNKTNLFKGAPLHGRYHDGPIKCVIGEDDSGNPVYSGDARFGNCSGAIEAYYTRTEKYYAQFRAASPEAARLLLGDGLLIVAARPHGPRRVEAGLAQRDLRDADAAAAPRRTSFVANAAALVGPAVVRVDVERGEGRPEYSHASGFVYDGSNCLVLTNAHVVQGATRVAVVTAEGDRKDATVLGVDAHTDLAVLKVADARNLPEAELGDDVALRVGDWVVAIGHPIGLDHTVTLGIVSSKGRSIASPVMSRRDDESGARRWADRVRFIQTDAAINPGNSGGPLLDDAGRVIGINTATAMHADGIGFAIPVTVAKRVAADLAAGKRARHAYLGVELSPLTPETRRLVRDEAGDAVKLPDRGALVMRVVPGSPAAAAGLRRHDVLVTVAGAPVRDVATVLVAVEEANVGDSLSLGLRRGGGREQNVAVTTANLDDFSDPLDAPPPAKKPIPAAGRDGVGRLGVGARRSFS</sequence>
<protein>
    <submittedName>
        <fullName evidence="6">Serine-type endopeptidase</fullName>
    </submittedName>
</protein>
<evidence type="ECO:0000256" key="4">
    <source>
        <dbReference type="SAM" id="MobiDB-lite"/>
    </source>
</evidence>
<evidence type="ECO:0000256" key="2">
    <source>
        <dbReference type="ARBA" id="ARBA00022670"/>
    </source>
</evidence>
<dbReference type="Proteomes" id="UP001363151">
    <property type="component" value="Unassembled WGS sequence"/>
</dbReference>
<keyword evidence="3" id="KW-0378">Hydrolase</keyword>
<comment type="similarity">
    <text evidence="1">Belongs to the peptidase S1C family.</text>
</comment>
<dbReference type="InterPro" id="IPR036034">
    <property type="entry name" value="PDZ_sf"/>
</dbReference>
<keyword evidence="7" id="KW-1185">Reference proteome</keyword>
<dbReference type="PANTHER" id="PTHR22939">
    <property type="entry name" value="SERINE PROTEASE FAMILY S1C HTRA-RELATED"/>
    <property type="match status" value="1"/>
</dbReference>
<dbReference type="EMBL" id="JBBJCI010000033">
    <property type="protein sequence ID" value="KAK7253960.1"/>
    <property type="molecule type" value="Genomic_DNA"/>
</dbReference>
<evidence type="ECO:0000259" key="5">
    <source>
        <dbReference type="PROSITE" id="PS50106"/>
    </source>
</evidence>
<organism evidence="6 7">
    <name type="scientific">Aureococcus anophagefferens</name>
    <name type="common">Harmful bloom alga</name>
    <dbReference type="NCBI Taxonomy" id="44056"/>
    <lineage>
        <taxon>Eukaryota</taxon>
        <taxon>Sar</taxon>
        <taxon>Stramenopiles</taxon>
        <taxon>Ochrophyta</taxon>
        <taxon>Pelagophyceae</taxon>
        <taxon>Pelagomonadales</taxon>
        <taxon>Pelagomonadaceae</taxon>
        <taxon>Aureococcus</taxon>
    </lineage>
</organism>
<dbReference type="Pfam" id="PF13365">
    <property type="entry name" value="Trypsin_2"/>
    <property type="match status" value="1"/>
</dbReference>
<name>A0ABR1GDH7_AURAN</name>
<dbReference type="PRINTS" id="PR00834">
    <property type="entry name" value="PROTEASES2C"/>
</dbReference>
<dbReference type="Gene3D" id="2.30.42.10">
    <property type="match status" value="1"/>
</dbReference>
<gene>
    <name evidence="6" type="ORF">SO694_00003526</name>
</gene>
<proteinExistence type="inferred from homology"/>
<feature type="region of interest" description="Disordered" evidence="4">
    <location>
        <begin position="484"/>
        <end position="521"/>
    </location>
</feature>
<dbReference type="InterPro" id="IPR009003">
    <property type="entry name" value="Peptidase_S1_PA"/>
</dbReference>
<evidence type="ECO:0000256" key="1">
    <source>
        <dbReference type="ARBA" id="ARBA00010541"/>
    </source>
</evidence>
<evidence type="ECO:0000256" key="3">
    <source>
        <dbReference type="ARBA" id="ARBA00022801"/>
    </source>
</evidence>
<dbReference type="InterPro" id="IPR001478">
    <property type="entry name" value="PDZ"/>
</dbReference>
<dbReference type="PROSITE" id="PS50106">
    <property type="entry name" value="PDZ"/>
    <property type="match status" value="1"/>
</dbReference>
<dbReference type="SUPFAM" id="SSF50156">
    <property type="entry name" value="PDZ domain-like"/>
    <property type="match status" value="1"/>
</dbReference>
<dbReference type="PANTHER" id="PTHR22939:SF129">
    <property type="entry name" value="SERINE PROTEASE HTRA2, MITOCHONDRIAL"/>
    <property type="match status" value="1"/>
</dbReference>
<accession>A0ABR1GDH7</accession>
<reference evidence="6 7" key="1">
    <citation type="submission" date="2024-03" db="EMBL/GenBank/DDBJ databases">
        <title>Aureococcus anophagefferens CCMP1851 and Kratosvirus quantuckense: Draft genome of a second virus-susceptible host strain in the model system.</title>
        <authorList>
            <person name="Chase E."/>
            <person name="Truchon A.R."/>
            <person name="Schepens W."/>
            <person name="Wilhelm S.W."/>
        </authorList>
    </citation>
    <scope>NUCLEOTIDE SEQUENCE [LARGE SCALE GENOMIC DNA]</scope>
    <source>
        <strain evidence="6 7">CCMP1851</strain>
    </source>
</reference>
<dbReference type="Pfam" id="PF13180">
    <property type="entry name" value="PDZ_2"/>
    <property type="match status" value="1"/>
</dbReference>
<evidence type="ECO:0000313" key="6">
    <source>
        <dbReference type="EMBL" id="KAK7253960.1"/>
    </source>
</evidence>
<dbReference type="InterPro" id="IPR001940">
    <property type="entry name" value="Peptidase_S1C"/>
</dbReference>
<dbReference type="SUPFAM" id="SSF50494">
    <property type="entry name" value="Trypsin-like serine proteases"/>
    <property type="match status" value="1"/>
</dbReference>
<feature type="domain" description="PDZ" evidence="5">
    <location>
        <begin position="370"/>
        <end position="471"/>
    </location>
</feature>